<dbReference type="NCBIfam" id="TIGR01146">
    <property type="entry name" value="ATPsyn_F1gamma"/>
    <property type="match status" value="1"/>
</dbReference>
<evidence type="ECO:0000256" key="1">
    <source>
        <dbReference type="ARBA" id="ARBA00003456"/>
    </source>
</evidence>
<gene>
    <name evidence="10 11" type="primary">atpG</name>
    <name evidence="11" type="ORF">CLOACE_21540</name>
</gene>
<dbReference type="Gene3D" id="1.10.287.80">
    <property type="entry name" value="ATP synthase, gamma subunit, helix hairpin domain"/>
    <property type="match status" value="1"/>
</dbReference>
<evidence type="ECO:0000256" key="4">
    <source>
        <dbReference type="ARBA" id="ARBA00022448"/>
    </source>
</evidence>
<dbReference type="Pfam" id="PF00231">
    <property type="entry name" value="ATP-synt"/>
    <property type="match status" value="1"/>
</dbReference>
<dbReference type="PANTHER" id="PTHR11693:SF22">
    <property type="entry name" value="ATP SYNTHASE SUBUNIT GAMMA, MITOCHONDRIAL"/>
    <property type="match status" value="1"/>
</dbReference>
<keyword evidence="8 10" id="KW-0139">CF(1)</keyword>
<organism evidence="11 12">
    <name type="scientific">Clostridium acetireducens DSM 10703</name>
    <dbReference type="NCBI Taxonomy" id="1121290"/>
    <lineage>
        <taxon>Bacteria</taxon>
        <taxon>Bacillati</taxon>
        <taxon>Bacillota</taxon>
        <taxon>Clostridia</taxon>
        <taxon>Eubacteriales</taxon>
        <taxon>Clostridiaceae</taxon>
        <taxon>Clostridium</taxon>
    </lineage>
</organism>
<dbReference type="OrthoDB" id="9812769at2"/>
<dbReference type="PRINTS" id="PR00126">
    <property type="entry name" value="ATPASEGAMMA"/>
</dbReference>
<evidence type="ECO:0000256" key="9">
    <source>
        <dbReference type="ARBA" id="ARBA00023310"/>
    </source>
</evidence>
<dbReference type="CDD" id="cd12151">
    <property type="entry name" value="F1-ATPase_gamma"/>
    <property type="match status" value="1"/>
</dbReference>
<keyword evidence="12" id="KW-1185">Reference proteome</keyword>
<keyword evidence="4 10" id="KW-0813">Transport</keyword>
<keyword evidence="10" id="KW-1003">Cell membrane</keyword>
<dbReference type="PANTHER" id="PTHR11693">
    <property type="entry name" value="ATP SYNTHASE GAMMA CHAIN"/>
    <property type="match status" value="1"/>
</dbReference>
<evidence type="ECO:0000256" key="3">
    <source>
        <dbReference type="ARBA" id="ARBA00007681"/>
    </source>
</evidence>
<dbReference type="InterPro" id="IPR035968">
    <property type="entry name" value="ATP_synth_F1_ATPase_gsu"/>
</dbReference>
<dbReference type="RefSeq" id="WP_070111250.1">
    <property type="nucleotide sequence ID" value="NZ_LZFO01000046.1"/>
</dbReference>
<dbReference type="Gene3D" id="3.40.1380.10">
    <property type="match status" value="1"/>
</dbReference>
<comment type="subcellular location">
    <subcellularLocation>
        <location evidence="10">Cell membrane</location>
        <topology evidence="10">Peripheral membrane protein</topology>
    </subcellularLocation>
    <subcellularLocation>
        <location evidence="2">Membrane</location>
        <topology evidence="2">Peripheral membrane protein</topology>
    </subcellularLocation>
</comment>
<reference evidence="11 12" key="1">
    <citation type="submission" date="2016-06" db="EMBL/GenBank/DDBJ databases">
        <title>Genome sequence of Clostridium acetireducens DSM 10703.</title>
        <authorList>
            <person name="Poehlein A."/>
            <person name="Fluechter S."/>
            <person name="Duerre P."/>
            <person name="Daniel R."/>
        </authorList>
    </citation>
    <scope>NUCLEOTIDE SEQUENCE [LARGE SCALE GENOMIC DNA]</scope>
    <source>
        <strain evidence="11 12">DSM 10703</strain>
    </source>
</reference>
<dbReference type="InterPro" id="IPR023632">
    <property type="entry name" value="ATP_synth_F1_gsu_CS"/>
</dbReference>
<dbReference type="PATRIC" id="fig|1121290.3.peg.2168"/>
<evidence type="ECO:0000256" key="10">
    <source>
        <dbReference type="HAMAP-Rule" id="MF_00815"/>
    </source>
</evidence>
<accession>A0A1E8EVW7</accession>
<dbReference type="Proteomes" id="UP000175744">
    <property type="component" value="Unassembled WGS sequence"/>
</dbReference>
<evidence type="ECO:0000313" key="11">
    <source>
        <dbReference type="EMBL" id="OFI01402.1"/>
    </source>
</evidence>
<dbReference type="STRING" id="1121290.CLAOCE_21540"/>
<dbReference type="GO" id="GO:0046933">
    <property type="term" value="F:proton-transporting ATP synthase activity, rotational mechanism"/>
    <property type="evidence" value="ECO:0007669"/>
    <property type="project" value="UniProtKB-UniRule"/>
</dbReference>
<comment type="similarity">
    <text evidence="3 10">Belongs to the ATPase gamma chain family.</text>
</comment>
<dbReference type="EMBL" id="LZFO01000046">
    <property type="protein sequence ID" value="OFI01402.1"/>
    <property type="molecule type" value="Genomic_DNA"/>
</dbReference>
<evidence type="ECO:0000256" key="2">
    <source>
        <dbReference type="ARBA" id="ARBA00004170"/>
    </source>
</evidence>
<proteinExistence type="inferred from homology"/>
<keyword evidence="6 10" id="KW-0406">Ion transport</keyword>
<dbReference type="PROSITE" id="PS00153">
    <property type="entry name" value="ATPASE_GAMMA"/>
    <property type="match status" value="1"/>
</dbReference>
<protein>
    <recommendedName>
        <fullName evidence="10">ATP synthase gamma chain</fullName>
    </recommendedName>
    <alternativeName>
        <fullName evidence="10">ATP synthase F1 sector gamma subunit</fullName>
    </alternativeName>
    <alternativeName>
        <fullName evidence="10">F-ATPase gamma subunit</fullName>
    </alternativeName>
</protein>
<dbReference type="GO" id="GO:0005886">
    <property type="term" value="C:plasma membrane"/>
    <property type="evidence" value="ECO:0007669"/>
    <property type="project" value="UniProtKB-SubCell"/>
</dbReference>
<dbReference type="InterPro" id="IPR000131">
    <property type="entry name" value="ATP_synth_F1_gsu"/>
</dbReference>
<name>A0A1E8EVW7_9CLOT</name>
<dbReference type="GO" id="GO:0005524">
    <property type="term" value="F:ATP binding"/>
    <property type="evidence" value="ECO:0007669"/>
    <property type="project" value="UniProtKB-UniRule"/>
</dbReference>
<dbReference type="AlphaFoldDB" id="A0A1E8EVW7"/>
<evidence type="ECO:0000256" key="5">
    <source>
        <dbReference type="ARBA" id="ARBA00022781"/>
    </source>
</evidence>
<comment type="subunit">
    <text evidence="10">F-type ATPases have 2 components, CF(1) - the catalytic core - and CF(0) - the membrane proton channel. CF(1) has five subunits: alpha(3), beta(3), gamma(1), delta(1), epsilon(1). CF(0) has three main subunits: a, b and c.</text>
</comment>
<keyword evidence="9 10" id="KW-0066">ATP synthesis</keyword>
<comment type="caution">
    <text evidence="11">The sequence shown here is derived from an EMBL/GenBank/DDBJ whole genome shotgun (WGS) entry which is preliminary data.</text>
</comment>
<evidence type="ECO:0000256" key="6">
    <source>
        <dbReference type="ARBA" id="ARBA00023065"/>
    </source>
</evidence>
<dbReference type="SUPFAM" id="SSF52943">
    <property type="entry name" value="ATP synthase (F1-ATPase), gamma subunit"/>
    <property type="match status" value="1"/>
</dbReference>
<keyword evidence="7 10" id="KW-0472">Membrane</keyword>
<evidence type="ECO:0000313" key="12">
    <source>
        <dbReference type="Proteomes" id="UP000175744"/>
    </source>
</evidence>
<keyword evidence="5 10" id="KW-0375">Hydrogen ion transport</keyword>
<evidence type="ECO:0000256" key="7">
    <source>
        <dbReference type="ARBA" id="ARBA00023136"/>
    </source>
</evidence>
<sequence length="282" mass="31971">MGGAGLIAIKRRIKSVTNTKKITKAMGLVATAKLRKSRKKLAVNENYYNNLESIVDEVISNFEEESIYISGNNCRKKVFVVLTSDTGLCGGFNALVISELLNQIRNQKEESSMIVIGAKGSIYLNRYKIVPIKKWEYIPQDISLKYIEEITDYIINKFENSEIGEVYIVYTKFFSTVNQKVQVEKIIPFQRKKIDKNKIGYFELEGNELIAETARMHINTKLLNSMLNAKSSEETSRMTAMDGATKNADDILEKLNLKYNRIRQSAITQEISEIVGGAEAQK</sequence>
<dbReference type="GO" id="GO:0042777">
    <property type="term" value="P:proton motive force-driven plasma membrane ATP synthesis"/>
    <property type="evidence" value="ECO:0007669"/>
    <property type="project" value="UniProtKB-UniRule"/>
</dbReference>
<evidence type="ECO:0000256" key="8">
    <source>
        <dbReference type="ARBA" id="ARBA00023196"/>
    </source>
</evidence>
<dbReference type="HAMAP" id="MF_00815">
    <property type="entry name" value="ATP_synth_gamma_bact"/>
    <property type="match status" value="1"/>
</dbReference>
<dbReference type="GO" id="GO:0045259">
    <property type="term" value="C:proton-transporting ATP synthase complex"/>
    <property type="evidence" value="ECO:0007669"/>
    <property type="project" value="UniProtKB-KW"/>
</dbReference>
<comment type="function">
    <text evidence="1 10">Produces ATP from ADP in the presence of a proton gradient across the membrane. The gamma chain is believed to be important in regulating ATPase activity and the flow of protons through the CF(0) complex.</text>
</comment>